<dbReference type="AlphaFoldDB" id="F5YCI9"/>
<dbReference type="STRING" id="545695.TREAZ_2821"/>
<dbReference type="Proteomes" id="UP000009222">
    <property type="component" value="Chromosome"/>
</dbReference>
<accession>F5YCI9</accession>
<keyword evidence="2" id="KW-1185">Reference proteome</keyword>
<evidence type="ECO:0000313" key="2">
    <source>
        <dbReference type="Proteomes" id="UP000009222"/>
    </source>
</evidence>
<organism evidence="1 2">
    <name type="scientific">Leadbettera azotonutricia (strain ATCC BAA-888 / DSM 13862 / ZAS-9)</name>
    <name type="common">Treponema azotonutricium</name>
    <dbReference type="NCBI Taxonomy" id="545695"/>
    <lineage>
        <taxon>Bacteria</taxon>
        <taxon>Pseudomonadati</taxon>
        <taxon>Spirochaetota</taxon>
        <taxon>Spirochaetia</taxon>
        <taxon>Spirochaetales</taxon>
        <taxon>Breznakiellaceae</taxon>
        <taxon>Leadbettera</taxon>
    </lineage>
</organism>
<dbReference type="KEGG" id="taz:TREAZ_2821"/>
<dbReference type="EMBL" id="CP001841">
    <property type="protein sequence ID" value="AEF82225.1"/>
    <property type="molecule type" value="Genomic_DNA"/>
</dbReference>
<gene>
    <name evidence="1" type="ordered locus">TREAZ_2821</name>
</gene>
<reference evidence="2" key="1">
    <citation type="submission" date="2009-12" db="EMBL/GenBank/DDBJ databases">
        <title>Complete sequence of Treponema azotonutricium strain ZAS-9.</title>
        <authorList>
            <person name="Tetu S.G."/>
            <person name="Matson E."/>
            <person name="Ren Q."/>
            <person name="Seshadri R."/>
            <person name="Elbourne L."/>
            <person name="Hassan K.A."/>
            <person name="Durkin A."/>
            <person name="Radune D."/>
            <person name="Mohamoud Y."/>
            <person name="Shay R."/>
            <person name="Jin S."/>
            <person name="Zhang X."/>
            <person name="Lucey K."/>
            <person name="Ballor N.R."/>
            <person name="Ottesen E."/>
            <person name="Rosenthal R."/>
            <person name="Allen A."/>
            <person name="Leadbetter J.R."/>
            <person name="Paulsen I.T."/>
        </authorList>
    </citation>
    <scope>NUCLEOTIDE SEQUENCE [LARGE SCALE GENOMIC DNA]</scope>
    <source>
        <strain evidence="2">ATCC BAA-888 / DSM 13862 / ZAS-9</strain>
    </source>
</reference>
<dbReference type="HOGENOM" id="CLU_3174417_0_0_12"/>
<reference evidence="1 2" key="2">
    <citation type="journal article" date="2011" name="ISME J.">
        <title>RNA-seq reveals cooperative metabolic interactions between two termite-gut spirochete species in co-culture.</title>
        <authorList>
            <person name="Rosenthal A.Z."/>
            <person name="Matson E.G."/>
            <person name="Eldar A."/>
            <person name="Leadbetter J.R."/>
        </authorList>
    </citation>
    <scope>NUCLEOTIDE SEQUENCE [LARGE SCALE GENOMIC DNA]</scope>
    <source>
        <strain evidence="2">ATCC BAA-888 / DSM 13862 / ZAS-9</strain>
    </source>
</reference>
<sequence>MYINYYQWMQARMKELPKDSFYYFDLVNKEHENWLRSERSRFAKKTG</sequence>
<protein>
    <submittedName>
        <fullName evidence="1">Uncharacterized protein</fullName>
    </submittedName>
</protein>
<dbReference type="InParanoid" id="F5YCI9"/>
<proteinExistence type="predicted"/>
<name>F5YCI9_LEAAZ</name>
<evidence type="ECO:0000313" key="1">
    <source>
        <dbReference type="EMBL" id="AEF82225.1"/>
    </source>
</evidence>